<feature type="domain" description="DUF1553" evidence="2">
    <location>
        <begin position="671"/>
        <end position="929"/>
    </location>
</feature>
<gene>
    <name evidence="4" type="ORF">MFFC18_34740</name>
</gene>
<evidence type="ECO:0000259" key="1">
    <source>
        <dbReference type="Pfam" id="PF07583"/>
    </source>
</evidence>
<sequence>MDFRTSTMIKSQFANLLGSLVLTVCFVSHCFSQQQSDQISFNDDIRPILSSKCISCHGPDEGDRHADLRLDTFEGATEMDSIVPGEPDESELIARVETDDEDSRMPPMEHGDGLTKEEIDLLRRWIEQGGGYETHWAFVAPKQHEPPEVTAGRVHNEIDNFILSEVQKAGLTQNPPAKPNALMRRLSLDLTGLPPSVHDEATVAAIDAFLLEATEENYANVVDLLLDSEAYGEHWTSMWLDLARYADTVGYSGDEYREIWPWRDWLIDAIAENRPYDQLVTEMLAGDLLPESTAQQQLATAFHRNTLNNNEGGTNDEEFRTIAVKDRLSTTLNAFMGLTVRCAECHSHKYDPISQTEYYQLLDFFNQTVDADKRDDRPKLEYLPRQYAEQNAKLEQKISDLEKQAAKRPPLWTVRRPDKTESRDGTKFEVLDDESILATGKLPNYDEYRFTFTIPSGETVRGLRIEVIPDKKYDGKVGRAPSGAFIVTQFRLGVHENGSERLLEFSDAAADFSQPNRHILSTIKSKVDGKKFDQGWAVNHPKDEYRVRREAIFTLKEPLNSGPETEVTLYVLHDGEWSRLNVGRMRVATTSVDSPAKRYRDKTLDPLFTEIASLKKQIKTPLRVPVLRDLPQAKRRQTHVMGRGNFASKQEKVSAGVLSQLHAMPDTLPMNRLGMAGWIFDSENPLTARVAVNRYWSRLFGIGIVETEEDFGTQGIPPTHPELLDSLAVDFQASGWDVKQLLKKIVTSATYQQSPSVDSKAHEIDPRNLLWSRGPRIRMTAEVIRDQSLAVSGLLSQKKYGPPVYPPSPIKRIVNAFTGGMTWVDSQGEDRYRRTLYTYIKRSQPHPLLETFDMSTRDVCSMRRLRTNTPLQSFMTLNDIMFVEMARALADRMVNESPSNDVESRIAHGLELALYRDAKPWQVEVLSELYQSALARFEADPSAAAKMMGETDLKSEALLQRASLTVVANVILNLDDFLNN</sequence>
<evidence type="ECO:0000259" key="2">
    <source>
        <dbReference type="Pfam" id="PF07587"/>
    </source>
</evidence>
<evidence type="ECO:0000313" key="5">
    <source>
        <dbReference type="Proteomes" id="UP000322214"/>
    </source>
</evidence>
<dbReference type="InterPro" id="IPR011429">
    <property type="entry name" value="Cyt_c_Planctomycete-type"/>
</dbReference>
<feature type="domain" description="Cytochrome C Planctomycete-type" evidence="3">
    <location>
        <begin position="53"/>
        <end position="108"/>
    </location>
</feature>
<keyword evidence="5" id="KW-1185">Reference proteome</keyword>
<name>A0A5B9PMN5_9BACT</name>
<dbReference type="InterPro" id="IPR036909">
    <property type="entry name" value="Cyt_c-like_dom_sf"/>
</dbReference>
<dbReference type="Pfam" id="PF07583">
    <property type="entry name" value="PSCyt2"/>
    <property type="match status" value="1"/>
</dbReference>
<reference evidence="4 5" key="1">
    <citation type="submission" date="2019-08" db="EMBL/GenBank/DDBJ databases">
        <title>Deep-cultivation of Planctomycetes and their phenomic and genomic characterization uncovers novel biology.</title>
        <authorList>
            <person name="Wiegand S."/>
            <person name="Jogler M."/>
            <person name="Boedeker C."/>
            <person name="Pinto D."/>
            <person name="Vollmers J."/>
            <person name="Rivas-Marin E."/>
            <person name="Kohn T."/>
            <person name="Peeters S.H."/>
            <person name="Heuer A."/>
            <person name="Rast P."/>
            <person name="Oberbeckmann S."/>
            <person name="Bunk B."/>
            <person name="Jeske O."/>
            <person name="Meyerdierks A."/>
            <person name="Storesund J.E."/>
            <person name="Kallscheuer N."/>
            <person name="Luecker S."/>
            <person name="Lage O.M."/>
            <person name="Pohl T."/>
            <person name="Merkel B.J."/>
            <person name="Hornburger P."/>
            <person name="Mueller R.-W."/>
            <person name="Bruemmer F."/>
            <person name="Labrenz M."/>
            <person name="Spormann A.M."/>
            <person name="Op den Camp H."/>
            <person name="Overmann J."/>
            <person name="Amann R."/>
            <person name="Jetten M.S.M."/>
            <person name="Mascher T."/>
            <person name="Medema M.H."/>
            <person name="Devos D.P."/>
            <person name="Kaster A.-K."/>
            <person name="Ovreas L."/>
            <person name="Rohde M."/>
            <person name="Galperin M.Y."/>
            <person name="Jogler C."/>
        </authorList>
    </citation>
    <scope>NUCLEOTIDE SEQUENCE [LARGE SCALE GENOMIC DNA]</scope>
    <source>
        <strain evidence="4 5">FC18</strain>
    </source>
</reference>
<dbReference type="GO" id="GO:0020037">
    <property type="term" value="F:heme binding"/>
    <property type="evidence" value="ECO:0007669"/>
    <property type="project" value="InterPro"/>
</dbReference>
<dbReference type="Pfam" id="PF07635">
    <property type="entry name" value="PSCyt1"/>
    <property type="match status" value="1"/>
</dbReference>
<dbReference type="EMBL" id="CP042912">
    <property type="protein sequence ID" value="QEG23573.1"/>
    <property type="molecule type" value="Genomic_DNA"/>
</dbReference>
<evidence type="ECO:0000259" key="3">
    <source>
        <dbReference type="Pfam" id="PF07635"/>
    </source>
</evidence>
<protein>
    <submittedName>
        <fullName evidence="4">Planctomycete cytochrome C</fullName>
    </submittedName>
</protein>
<dbReference type="PANTHER" id="PTHR35889:SF3">
    <property type="entry name" value="F-BOX DOMAIN-CONTAINING PROTEIN"/>
    <property type="match status" value="1"/>
</dbReference>
<dbReference type="GO" id="GO:0009055">
    <property type="term" value="F:electron transfer activity"/>
    <property type="evidence" value="ECO:0007669"/>
    <property type="project" value="InterPro"/>
</dbReference>
<dbReference type="STRING" id="980251.GCA_001642875_04479"/>
<dbReference type="PANTHER" id="PTHR35889">
    <property type="entry name" value="CYCLOINULO-OLIGOSACCHARIDE FRUCTANOTRANSFERASE-RELATED"/>
    <property type="match status" value="1"/>
</dbReference>
<evidence type="ECO:0000313" key="4">
    <source>
        <dbReference type="EMBL" id="QEG23573.1"/>
    </source>
</evidence>
<feature type="domain" description="DUF1549" evidence="1">
    <location>
        <begin position="157"/>
        <end position="368"/>
    </location>
</feature>
<dbReference type="InterPro" id="IPR022655">
    <property type="entry name" value="DUF1553"/>
</dbReference>
<dbReference type="AlphaFoldDB" id="A0A5B9PMN5"/>
<dbReference type="Pfam" id="PF07587">
    <property type="entry name" value="PSD1"/>
    <property type="match status" value="1"/>
</dbReference>
<dbReference type="Proteomes" id="UP000322214">
    <property type="component" value="Chromosome"/>
</dbReference>
<proteinExistence type="predicted"/>
<dbReference type="InterPro" id="IPR011444">
    <property type="entry name" value="DUF1549"/>
</dbReference>
<dbReference type="KEGG" id="mff:MFFC18_34740"/>
<accession>A0A5B9PMN5</accession>
<organism evidence="4 5">
    <name type="scientific">Mariniblastus fucicola</name>
    <dbReference type="NCBI Taxonomy" id="980251"/>
    <lineage>
        <taxon>Bacteria</taxon>
        <taxon>Pseudomonadati</taxon>
        <taxon>Planctomycetota</taxon>
        <taxon>Planctomycetia</taxon>
        <taxon>Pirellulales</taxon>
        <taxon>Pirellulaceae</taxon>
        <taxon>Mariniblastus</taxon>
    </lineage>
</organism>
<dbReference type="SUPFAM" id="SSF46626">
    <property type="entry name" value="Cytochrome c"/>
    <property type="match status" value="1"/>
</dbReference>